<accession>A0A368E2X6</accession>
<evidence type="ECO:0000313" key="2">
    <source>
        <dbReference type="EMBL" id="RCL77815.1"/>
    </source>
</evidence>
<protein>
    <submittedName>
        <fullName evidence="2">SDR family NAD(P)-dependent oxidoreductase</fullName>
    </submittedName>
</protein>
<dbReference type="PRINTS" id="PR00080">
    <property type="entry name" value="SDRFAMILY"/>
</dbReference>
<dbReference type="SUPFAM" id="SSF51735">
    <property type="entry name" value="NAD(P)-binding Rossmann-fold domains"/>
    <property type="match status" value="1"/>
</dbReference>
<name>A0A368E2X6_9PROT</name>
<dbReference type="Proteomes" id="UP000252132">
    <property type="component" value="Unassembled WGS sequence"/>
</dbReference>
<dbReference type="Pfam" id="PF13561">
    <property type="entry name" value="adh_short_C2"/>
    <property type="match status" value="1"/>
</dbReference>
<dbReference type="EMBL" id="QOQF01000005">
    <property type="protein sequence ID" value="RCL77815.1"/>
    <property type="molecule type" value="Genomic_DNA"/>
</dbReference>
<comment type="caution">
    <text evidence="2">The sequence shown here is derived from an EMBL/GenBank/DDBJ whole genome shotgun (WGS) entry which is preliminary data.</text>
</comment>
<dbReference type="InterPro" id="IPR036291">
    <property type="entry name" value="NAD(P)-bd_dom_sf"/>
</dbReference>
<proteinExistence type="inferred from homology"/>
<evidence type="ECO:0000313" key="3">
    <source>
        <dbReference type="Proteomes" id="UP000252132"/>
    </source>
</evidence>
<dbReference type="PANTHER" id="PTHR43943">
    <property type="entry name" value="DEHYDROGENASE/REDUCTASE (SDR FAMILY) MEMBER 4"/>
    <property type="match status" value="1"/>
</dbReference>
<sequence length="256" mass="26956">MELFDLSGKTAIITGSSRGIGEAIAVRMAEHGANVVISSRKADACDAVTEAINNKYPGRAKTIAAHIGDKDALQNLVDETEKAFGQVDILVCNAAVNPYFGPSAECPDDAFDRVMECNVKSNHWLMNMVIPGMKERKDGAIIVISSIAGQMGQPALGVYGLSKAADSALARNMAVEHGMDNIRTNAIAPGLIKTYFAKALWDNPEILEVATSTTPMKRIGSPDEIAGAAVFLASPAGSYVNGQTLTIDGGQVINGF</sequence>
<dbReference type="PRINTS" id="PR00081">
    <property type="entry name" value="GDHRDH"/>
</dbReference>
<organism evidence="2 3">
    <name type="scientific">PS1 clade bacterium</name>
    <dbReference type="NCBI Taxonomy" id="2175152"/>
    <lineage>
        <taxon>Bacteria</taxon>
        <taxon>Pseudomonadati</taxon>
        <taxon>Pseudomonadota</taxon>
        <taxon>Alphaproteobacteria</taxon>
        <taxon>PS1 clade</taxon>
    </lineage>
</organism>
<evidence type="ECO:0000256" key="1">
    <source>
        <dbReference type="ARBA" id="ARBA00006484"/>
    </source>
</evidence>
<dbReference type="Gene3D" id="3.40.50.720">
    <property type="entry name" value="NAD(P)-binding Rossmann-like Domain"/>
    <property type="match status" value="1"/>
</dbReference>
<dbReference type="FunFam" id="3.40.50.720:FF:000084">
    <property type="entry name" value="Short-chain dehydrogenase reductase"/>
    <property type="match status" value="1"/>
</dbReference>
<comment type="similarity">
    <text evidence="1">Belongs to the short-chain dehydrogenases/reductases (SDR) family.</text>
</comment>
<dbReference type="PANTHER" id="PTHR43943:SF2">
    <property type="entry name" value="DEHYDROGENASE_REDUCTASE 4"/>
    <property type="match status" value="1"/>
</dbReference>
<dbReference type="InterPro" id="IPR002347">
    <property type="entry name" value="SDR_fam"/>
</dbReference>
<dbReference type="NCBIfam" id="NF005559">
    <property type="entry name" value="PRK07231.1"/>
    <property type="match status" value="1"/>
</dbReference>
<reference evidence="2 3" key="1">
    <citation type="journal article" date="2018" name="Microbiome">
        <title>Fine metagenomic profile of the Mediterranean stratified and mixed water columns revealed by assembly and recruitment.</title>
        <authorList>
            <person name="Haro-Moreno J.M."/>
            <person name="Lopez-Perez M."/>
            <person name="De La Torre J.R."/>
            <person name="Picazo A."/>
            <person name="Camacho A."/>
            <person name="Rodriguez-Valera F."/>
        </authorList>
    </citation>
    <scope>NUCLEOTIDE SEQUENCE [LARGE SCALE GENOMIC DNA]</scope>
    <source>
        <strain evidence="2">MED-G55</strain>
    </source>
</reference>
<dbReference type="AlphaFoldDB" id="A0A368E2X6"/>
<dbReference type="CDD" id="cd05233">
    <property type="entry name" value="SDR_c"/>
    <property type="match status" value="1"/>
</dbReference>
<gene>
    <name evidence="2" type="ORF">DBW69_02470</name>
</gene>